<comment type="caution">
    <text evidence="1">The sequence shown here is derived from an EMBL/GenBank/DDBJ whole genome shotgun (WGS) entry which is preliminary data.</text>
</comment>
<sequence>MVSELVLPPCEVEVTFECGETGVTLGDSGCGTFSRLIIMGNVAGRAASVSWSPATKALERTEAVVASQHQVAVVSVRVGRQDVTRPYPSGTAGQPFDGAFLNTAASLSDHREPADNSNCLDNYFCRLHPGAVLDLAVIAVP</sequence>
<evidence type="ECO:0000313" key="2">
    <source>
        <dbReference type="Proteomes" id="UP001597058"/>
    </source>
</evidence>
<evidence type="ECO:0000313" key="1">
    <source>
        <dbReference type="EMBL" id="MFD1312286.1"/>
    </source>
</evidence>
<gene>
    <name evidence="1" type="ORF">ACFQ5X_41650</name>
</gene>
<name>A0ABW3XTE2_9ACTN</name>
<protein>
    <submittedName>
        <fullName evidence="1">Uncharacterized protein</fullName>
    </submittedName>
</protein>
<reference evidence="2" key="1">
    <citation type="journal article" date="2019" name="Int. J. Syst. Evol. Microbiol.">
        <title>The Global Catalogue of Microorganisms (GCM) 10K type strain sequencing project: providing services to taxonomists for standard genome sequencing and annotation.</title>
        <authorList>
            <consortium name="The Broad Institute Genomics Platform"/>
            <consortium name="The Broad Institute Genome Sequencing Center for Infectious Disease"/>
            <person name="Wu L."/>
            <person name="Ma J."/>
        </authorList>
    </citation>
    <scope>NUCLEOTIDE SEQUENCE [LARGE SCALE GENOMIC DNA]</scope>
    <source>
        <strain evidence="2">CGMCC 4.7020</strain>
    </source>
</reference>
<accession>A0ABW3XTE2</accession>
<dbReference type="EMBL" id="JBHTMM010000112">
    <property type="protein sequence ID" value="MFD1312286.1"/>
    <property type="molecule type" value="Genomic_DNA"/>
</dbReference>
<dbReference type="Proteomes" id="UP001597058">
    <property type="component" value="Unassembled WGS sequence"/>
</dbReference>
<keyword evidence="2" id="KW-1185">Reference proteome</keyword>
<dbReference type="RefSeq" id="WP_168525475.1">
    <property type="nucleotide sequence ID" value="NZ_JBHSKH010000039.1"/>
</dbReference>
<organism evidence="1 2">
    <name type="scientific">Streptomyces kaempferi</name>
    <dbReference type="NCBI Taxonomy" id="333725"/>
    <lineage>
        <taxon>Bacteria</taxon>
        <taxon>Bacillati</taxon>
        <taxon>Actinomycetota</taxon>
        <taxon>Actinomycetes</taxon>
        <taxon>Kitasatosporales</taxon>
        <taxon>Streptomycetaceae</taxon>
        <taxon>Streptomyces</taxon>
    </lineage>
</organism>
<proteinExistence type="predicted"/>